<evidence type="ECO:0000313" key="14">
    <source>
        <dbReference type="EMBL" id="KAF2898152.1"/>
    </source>
</evidence>
<comment type="cofactor">
    <cofactor evidence="1">
        <name>heme</name>
        <dbReference type="ChEBI" id="CHEBI:30413"/>
    </cofactor>
</comment>
<dbReference type="InterPro" id="IPR036396">
    <property type="entry name" value="Cyt_P450_sf"/>
</dbReference>
<evidence type="ECO:0000256" key="4">
    <source>
        <dbReference type="ARBA" id="ARBA00010617"/>
    </source>
</evidence>
<dbReference type="InterPro" id="IPR050476">
    <property type="entry name" value="Insect_CytP450_Detox"/>
</dbReference>
<evidence type="ECO:0000256" key="2">
    <source>
        <dbReference type="ARBA" id="ARBA00004174"/>
    </source>
</evidence>
<keyword evidence="8" id="KW-0492">Microsome</keyword>
<dbReference type="GO" id="GO:0005506">
    <property type="term" value="F:iron ion binding"/>
    <property type="evidence" value="ECO:0007669"/>
    <property type="project" value="InterPro"/>
</dbReference>
<keyword evidence="15" id="KW-1185">Reference proteome</keyword>
<dbReference type="Pfam" id="PF00067">
    <property type="entry name" value="p450"/>
    <property type="match status" value="1"/>
</dbReference>
<sequence>MRWNSEERAFAVEAYFSSGCSVIATQRAFRNRFNLAPLAPVPDRKSIVTWVTTFRQTASATKRRTGVPRPVRSPENIEAVRASMLRSPRRSARKHASALRLSDRSVRRILRDDLHFHPYKMAIVQELSELFLPYIYWRKKKIPHVKPWPVVGNMLENFLGARLFGHIIQDMYKKFPDKRYFGFYHYSKPIIVLRDPDLIKQIWVTDFYAFVDHAPFLPEDTDALSNSTLLLMKGDEWQNMRATLSYAFTSAKLKELFPLLMKCSNTFLLHFTNQSELIKINTRDIFSRSTNDIGASFALGIELEKKRTMATETP</sequence>
<name>A0A8K0GDT7_IGNLU</name>
<proteinExistence type="inferred from homology"/>
<comment type="subcellular location">
    <subcellularLocation>
        <location evidence="3">Endoplasmic reticulum membrane</location>
        <topology evidence="3">Peripheral membrane protein</topology>
    </subcellularLocation>
    <subcellularLocation>
        <location evidence="2">Microsome membrane</location>
        <topology evidence="2">Peripheral membrane protein</topology>
    </subcellularLocation>
</comment>
<dbReference type="AlphaFoldDB" id="A0A8K0GDT7"/>
<comment type="similarity">
    <text evidence="4">Belongs to the cytochrome P450 family.</text>
</comment>
<evidence type="ECO:0000256" key="9">
    <source>
        <dbReference type="ARBA" id="ARBA00023002"/>
    </source>
</evidence>
<reference evidence="14" key="1">
    <citation type="submission" date="2019-08" db="EMBL/GenBank/DDBJ databases">
        <title>The genome of the North American firefly Photinus pyralis.</title>
        <authorList>
            <consortium name="Photinus pyralis genome working group"/>
            <person name="Fallon T.R."/>
            <person name="Sander Lower S.E."/>
            <person name="Weng J.-K."/>
        </authorList>
    </citation>
    <scope>NUCLEOTIDE SEQUENCE</scope>
    <source>
        <strain evidence="14">TRF0915ILg1</strain>
        <tissue evidence="14">Whole body</tissue>
    </source>
</reference>
<dbReference type="InterPro" id="IPR032135">
    <property type="entry name" value="DUF4817"/>
</dbReference>
<evidence type="ECO:0000256" key="10">
    <source>
        <dbReference type="ARBA" id="ARBA00023004"/>
    </source>
</evidence>
<keyword evidence="9" id="KW-0560">Oxidoreductase</keyword>
<keyword evidence="11" id="KW-0503">Monooxygenase</keyword>
<protein>
    <recommendedName>
        <fullName evidence="13">DUF4817 domain-containing protein</fullName>
    </recommendedName>
</protein>
<keyword evidence="7" id="KW-0256">Endoplasmic reticulum</keyword>
<keyword evidence="6" id="KW-0479">Metal-binding</keyword>
<evidence type="ECO:0000256" key="11">
    <source>
        <dbReference type="ARBA" id="ARBA00023033"/>
    </source>
</evidence>
<comment type="caution">
    <text evidence="14">The sequence shown here is derived from an EMBL/GenBank/DDBJ whole genome shotgun (WGS) entry which is preliminary data.</text>
</comment>
<organism evidence="14 15">
    <name type="scientific">Ignelater luminosus</name>
    <name type="common">Cucubano</name>
    <name type="synonym">Pyrophorus luminosus</name>
    <dbReference type="NCBI Taxonomy" id="2038154"/>
    <lineage>
        <taxon>Eukaryota</taxon>
        <taxon>Metazoa</taxon>
        <taxon>Ecdysozoa</taxon>
        <taxon>Arthropoda</taxon>
        <taxon>Hexapoda</taxon>
        <taxon>Insecta</taxon>
        <taxon>Pterygota</taxon>
        <taxon>Neoptera</taxon>
        <taxon>Endopterygota</taxon>
        <taxon>Coleoptera</taxon>
        <taxon>Polyphaga</taxon>
        <taxon>Elateriformia</taxon>
        <taxon>Elateroidea</taxon>
        <taxon>Elateridae</taxon>
        <taxon>Agrypninae</taxon>
        <taxon>Pyrophorini</taxon>
        <taxon>Ignelater</taxon>
    </lineage>
</organism>
<evidence type="ECO:0000313" key="15">
    <source>
        <dbReference type="Proteomes" id="UP000801492"/>
    </source>
</evidence>
<dbReference type="InterPro" id="IPR001128">
    <property type="entry name" value="Cyt_P450"/>
</dbReference>
<keyword evidence="10" id="KW-0408">Iron</keyword>
<accession>A0A8K0GDT7</accession>
<dbReference type="Pfam" id="PF16087">
    <property type="entry name" value="DUF4817"/>
    <property type="match status" value="1"/>
</dbReference>
<dbReference type="GO" id="GO:0016705">
    <property type="term" value="F:oxidoreductase activity, acting on paired donors, with incorporation or reduction of molecular oxygen"/>
    <property type="evidence" value="ECO:0007669"/>
    <property type="project" value="InterPro"/>
</dbReference>
<dbReference type="GO" id="GO:0005789">
    <property type="term" value="C:endoplasmic reticulum membrane"/>
    <property type="evidence" value="ECO:0007669"/>
    <property type="project" value="UniProtKB-SubCell"/>
</dbReference>
<evidence type="ECO:0000256" key="3">
    <source>
        <dbReference type="ARBA" id="ARBA00004406"/>
    </source>
</evidence>
<evidence type="ECO:0000256" key="12">
    <source>
        <dbReference type="ARBA" id="ARBA00023136"/>
    </source>
</evidence>
<dbReference type="OrthoDB" id="6782743at2759"/>
<evidence type="ECO:0000259" key="13">
    <source>
        <dbReference type="Pfam" id="PF16087"/>
    </source>
</evidence>
<dbReference type="SUPFAM" id="SSF48264">
    <property type="entry name" value="Cytochrome P450"/>
    <property type="match status" value="1"/>
</dbReference>
<keyword evidence="12" id="KW-0472">Membrane</keyword>
<evidence type="ECO:0000256" key="7">
    <source>
        <dbReference type="ARBA" id="ARBA00022824"/>
    </source>
</evidence>
<gene>
    <name evidence="14" type="ORF">ILUMI_08022</name>
</gene>
<dbReference type="PANTHER" id="PTHR24292">
    <property type="entry name" value="CYTOCHROME P450"/>
    <property type="match status" value="1"/>
</dbReference>
<dbReference type="Gene3D" id="1.10.630.10">
    <property type="entry name" value="Cytochrome P450"/>
    <property type="match status" value="1"/>
</dbReference>
<evidence type="ECO:0000256" key="5">
    <source>
        <dbReference type="ARBA" id="ARBA00022617"/>
    </source>
</evidence>
<dbReference type="PANTHER" id="PTHR24292:SF54">
    <property type="entry name" value="CYP9F3-RELATED"/>
    <property type="match status" value="1"/>
</dbReference>
<dbReference type="Proteomes" id="UP000801492">
    <property type="component" value="Unassembled WGS sequence"/>
</dbReference>
<keyword evidence="5" id="KW-0349">Heme</keyword>
<dbReference type="GO" id="GO:0020037">
    <property type="term" value="F:heme binding"/>
    <property type="evidence" value="ECO:0007669"/>
    <property type="project" value="InterPro"/>
</dbReference>
<feature type="domain" description="DUF4817" evidence="13">
    <location>
        <begin position="5"/>
        <end position="57"/>
    </location>
</feature>
<dbReference type="GO" id="GO:0004497">
    <property type="term" value="F:monooxygenase activity"/>
    <property type="evidence" value="ECO:0007669"/>
    <property type="project" value="UniProtKB-KW"/>
</dbReference>
<evidence type="ECO:0000256" key="8">
    <source>
        <dbReference type="ARBA" id="ARBA00022848"/>
    </source>
</evidence>
<evidence type="ECO:0000256" key="1">
    <source>
        <dbReference type="ARBA" id="ARBA00001971"/>
    </source>
</evidence>
<evidence type="ECO:0000256" key="6">
    <source>
        <dbReference type="ARBA" id="ARBA00022723"/>
    </source>
</evidence>
<dbReference type="EMBL" id="VTPC01003677">
    <property type="protein sequence ID" value="KAF2898152.1"/>
    <property type="molecule type" value="Genomic_DNA"/>
</dbReference>